<proteinExistence type="predicted"/>
<evidence type="ECO:0000313" key="2">
    <source>
        <dbReference type="EMBL" id="WPC76467.1"/>
    </source>
</evidence>
<gene>
    <name evidence="2" type="ORF">R8Z52_18235</name>
</gene>
<feature type="chain" id="PRO_5045466959" description="Lipoprotein" evidence="1">
    <location>
        <begin position="23"/>
        <end position="163"/>
    </location>
</feature>
<keyword evidence="1" id="KW-0732">Signal</keyword>
<dbReference type="RefSeq" id="WP_261896878.1">
    <property type="nucleotide sequence ID" value="NZ_AP024896.1"/>
</dbReference>
<keyword evidence="3" id="KW-1185">Reference proteome</keyword>
<protein>
    <recommendedName>
        <fullName evidence="4">Lipoprotein</fullName>
    </recommendedName>
</protein>
<dbReference type="EMBL" id="CP138204">
    <property type="protein sequence ID" value="WPC76467.1"/>
    <property type="molecule type" value="Genomic_DNA"/>
</dbReference>
<evidence type="ECO:0000256" key="1">
    <source>
        <dbReference type="SAM" id="SignalP"/>
    </source>
</evidence>
<evidence type="ECO:0008006" key="4">
    <source>
        <dbReference type="Google" id="ProtNLM"/>
    </source>
</evidence>
<sequence length="163" mass="18489">MMLNKYLLIGSLLLLLSGCGSVNRSKGAQVELYPITTQLTLNIVDVKDASQRVDDFLQQHANELSSAKFTFIYQTDVARKLSILKRKKLIKSGIEDSQIELRKSASQEMQFTLQMVTLLMKNDSCPEISYRSMKSNKNMYGCTVETNRWKSMVHPERSAGAMK</sequence>
<name>A0ABZ0QIY7_9VIBR</name>
<feature type="signal peptide" evidence="1">
    <location>
        <begin position="1"/>
        <end position="22"/>
    </location>
</feature>
<dbReference type="Proteomes" id="UP001304071">
    <property type="component" value="Chromosome 2"/>
</dbReference>
<organism evidence="2 3">
    <name type="scientific">Vibrio porteresiae DSM 19223</name>
    <dbReference type="NCBI Taxonomy" id="1123496"/>
    <lineage>
        <taxon>Bacteria</taxon>
        <taxon>Pseudomonadati</taxon>
        <taxon>Pseudomonadota</taxon>
        <taxon>Gammaproteobacteria</taxon>
        <taxon>Vibrionales</taxon>
        <taxon>Vibrionaceae</taxon>
        <taxon>Vibrio</taxon>
    </lineage>
</organism>
<accession>A0ABZ0QIY7</accession>
<dbReference type="PROSITE" id="PS51257">
    <property type="entry name" value="PROKAR_LIPOPROTEIN"/>
    <property type="match status" value="1"/>
</dbReference>
<reference evidence="2 3" key="1">
    <citation type="submission" date="2023-11" db="EMBL/GenBank/DDBJ databases">
        <title>Plant-associative lifestyle of Vibrio porteresiae and its evolutionary dynamics.</title>
        <authorList>
            <person name="Rameshkumar N."/>
            <person name="Kirti K."/>
        </authorList>
    </citation>
    <scope>NUCLEOTIDE SEQUENCE [LARGE SCALE GENOMIC DNA]</scope>
    <source>
        <strain evidence="2 3">MSSRF30</strain>
    </source>
</reference>
<evidence type="ECO:0000313" key="3">
    <source>
        <dbReference type="Proteomes" id="UP001304071"/>
    </source>
</evidence>